<comment type="caution">
    <text evidence="1">The sequence shown here is derived from an EMBL/GenBank/DDBJ whole genome shotgun (WGS) entry which is preliminary data.</text>
</comment>
<accession>A0A2K3JWZ4</accession>
<name>A0A2K3JWZ4_TRIPR</name>
<proteinExistence type="predicted"/>
<reference evidence="1 2" key="2">
    <citation type="journal article" date="2017" name="Front. Plant Sci.">
        <title>Gene Classification and Mining of Molecular Markers Useful in Red Clover (Trifolium pratense) Breeding.</title>
        <authorList>
            <person name="Istvanek J."/>
            <person name="Dluhosova J."/>
            <person name="Dluhos P."/>
            <person name="Patkova L."/>
            <person name="Nedelnik J."/>
            <person name="Repkova J."/>
        </authorList>
    </citation>
    <scope>NUCLEOTIDE SEQUENCE [LARGE SCALE GENOMIC DNA]</scope>
    <source>
        <strain evidence="2">cv. Tatra</strain>
        <tissue evidence="1">Young leaves</tissue>
    </source>
</reference>
<organism evidence="1 2">
    <name type="scientific">Trifolium pratense</name>
    <name type="common">Red clover</name>
    <dbReference type="NCBI Taxonomy" id="57577"/>
    <lineage>
        <taxon>Eukaryota</taxon>
        <taxon>Viridiplantae</taxon>
        <taxon>Streptophyta</taxon>
        <taxon>Embryophyta</taxon>
        <taxon>Tracheophyta</taxon>
        <taxon>Spermatophyta</taxon>
        <taxon>Magnoliopsida</taxon>
        <taxon>eudicotyledons</taxon>
        <taxon>Gunneridae</taxon>
        <taxon>Pentapetalae</taxon>
        <taxon>rosids</taxon>
        <taxon>fabids</taxon>
        <taxon>Fabales</taxon>
        <taxon>Fabaceae</taxon>
        <taxon>Papilionoideae</taxon>
        <taxon>50 kb inversion clade</taxon>
        <taxon>NPAAA clade</taxon>
        <taxon>Hologalegina</taxon>
        <taxon>IRL clade</taxon>
        <taxon>Trifolieae</taxon>
        <taxon>Trifolium</taxon>
    </lineage>
</organism>
<feature type="non-terminal residue" evidence="1">
    <location>
        <position position="1"/>
    </location>
</feature>
<evidence type="ECO:0000313" key="2">
    <source>
        <dbReference type="Proteomes" id="UP000236291"/>
    </source>
</evidence>
<protein>
    <submittedName>
        <fullName evidence="1">Uncharacterized protein</fullName>
    </submittedName>
</protein>
<dbReference type="AlphaFoldDB" id="A0A2K3JWZ4"/>
<dbReference type="EMBL" id="ASHM01078893">
    <property type="protein sequence ID" value="PNX58573.1"/>
    <property type="molecule type" value="Genomic_DNA"/>
</dbReference>
<gene>
    <name evidence="1" type="ORF">L195_g050978</name>
</gene>
<sequence length="45" mass="4867">RTSSAIGLGFIGGEYGTALLVSCHWCCLWGCGGTLLGRMNLIWYE</sequence>
<reference evidence="1 2" key="1">
    <citation type="journal article" date="2014" name="Am. J. Bot.">
        <title>Genome assembly and annotation for red clover (Trifolium pratense; Fabaceae).</title>
        <authorList>
            <person name="Istvanek J."/>
            <person name="Jaros M."/>
            <person name="Krenek A."/>
            <person name="Repkova J."/>
        </authorList>
    </citation>
    <scope>NUCLEOTIDE SEQUENCE [LARGE SCALE GENOMIC DNA]</scope>
    <source>
        <strain evidence="2">cv. Tatra</strain>
        <tissue evidence="1">Young leaves</tissue>
    </source>
</reference>
<dbReference type="Proteomes" id="UP000236291">
    <property type="component" value="Unassembled WGS sequence"/>
</dbReference>
<evidence type="ECO:0000313" key="1">
    <source>
        <dbReference type="EMBL" id="PNX58573.1"/>
    </source>
</evidence>